<feature type="chain" id="PRO_5037168379" evidence="1">
    <location>
        <begin position="24"/>
        <end position="156"/>
    </location>
</feature>
<evidence type="ECO:0000256" key="1">
    <source>
        <dbReference type="SAM" id="SignalP"/>
    </source>
</evidence>
<dbReference type="AlphaFoldDB" id="A0A956NAP3"/>
<keyword evidence="1" id="KW-0732">Signal</keyword>
<evidence type="ECO:0000313" key="3">
    <source>
        <dbReference type="Proteomes" id="UP000739538"/>
    </source>
</evidence>
<organism evidence="2 3">
    <name type="scientific">Eiseniibacteriota bacterium</name>
    <dbReference type="NCBI Taxonomy" id="2212470"/>
    <lineage>
        <taxon>Bacteria</taxon>
        <taxon>Candidatus Eiseniibacteriota</taxon>
    </lineage>
</organism>
<dbReference type="EMBL" id="JAGQHS010000011">
    <property type="protein sequence ID" value="MCA9754876.1"/>
    <property type="molecule type" value="Genomic_DNA"/>
</dbReference>
<feature type="signal peptide" evidence="1">
    <location>
        <begin position="1"/>
        <end position="23"/>
    </location>
</feature>
<proteinExistence type="predicted"/>
<accession>A0A956NAP3</accession>
<comment type="caution">
    <text evidence="2">The sequence shown here is derived from an EMBL/GenBank/DDBJ whole genome shotgun (WGS) entry which is preliminary data.</text>
</comment>
<dbReference type="InterPro" id="IPR021383">
    <property type="entry name" value="DUF3015"/>
</dbReference>
<reference evidence="2" key="1">
    <citation type="submission" date="2020-04" db="EMBL/GenBank/DDBJ databases">
        <authorList>
            <person name="Zhang T."/>
        </authorList>
    </citation>
    <scope>NUCLEOTIDE SEQUENCE</scope>
    <source>
        <strain evidence="2">HKST-UBA02</strain>
    </source>
</reference>
<reference evidence="2" key="2">
    <citation type="journal article" date="2021" name="Microbiome">
        <title>Successional dynamics and alternative stable states in a saline activated sludge microbial community over 9 years.</title>
        <authorList>
            <person name="Wang Y."/>
            <person name="Ye J."/>
            <person name="Ju F."/>
            <person name="Liu L."/>
            <person name="Boyd J.A."/>
            <person name="Deng Y."/>
            <person name="Parks D.H."/>
            <person name="Jiang X."/>
            <person name="Yin X."/>
            <person name="Woodcroft B.J."/>
            <person name="Tyson G.W."/>
            <person name="Hugenholtz P."/>
            <person name="Polz M.F."/>
            <person name="Zhang T."/>
        </authorList>
    </citation>
    <scope>NUCLEOTIDE SEQUENCE</scope>
    <source>
        <strain evidence="2">HKST-UBA02</strain>
    </source>
</reference>
<dbReference type="Proteomes" id="UP000739538">
    <property type="component" value="Unassembled WGS sequence"/>
</dbReference>
<dbReference type="Pfam" id="PF11220">
    <property type="entry name" value="DUF3015"/>
    <property type="match status" value="1"/>
</dbReference>
<evidence type="ECO:0000313" key="2">
    <source>
        <dbReference type="EMBL" id="MCA9754876.1"/>
    </source>
</evidence>
<gene>
    <name evidence="2" type="ORF">KDA27_03670</name>
</gene>
<protein>
    <submittedName>
        <fullName evidence="2">DUF3015 family protein</fullName>
    </submittedName>
</protein>
<name>A0A956NAP3_UNCEI</name>
<sequence length="156" mass="16844">MKLRFGLLLASVCIFSFAGFAQAADKSNTGCGLGSIMFKEKDGLLSNVCAVTFNGFFGNQTFGITSGTLECSKPASFVSNEKLNKFVRENMDNLAVDISKGNGEYLMTLAVLMDTPAEERDGLYAKLQANFSNIYTSDQVTHEDVLGNIERLVVAG</sequence>